<evidence type="ECO:0000313" key="3">
    <source>
        <dbReference type="Proteomes" id="UP000224634"/>
    </source>
</evidence>
<dbReference type="STRING" id="1447883.A0A2B7WJP4"/>
<dbReference type="OrthoDB" id="118256at2759"/>
<sequence>MQLKTSLLFLAGLVPFGLALPHAIEQRDQYVSHGFGGRSKAAVGANVDLYKGNVGNPWGSNIIEISADKADKYKYVVEVSGKNKKPWNVVFWNKYGPSGKLDGHYGNSALSFSLGPGETKHIAFDENSQVSMGAAPSDLPKGNYGGYSCTWGEFDFGNTSNNGCSGFDVSAIQAMLSGHDVQGMKICDESSGVCSAVSTGGKVVDNAYTDGEIDIGGIGGNLQAGAVRLSVVIDYDG</sequence>
<organism evidence="2 3">
    <name type="scientific">Polytolypa hystricis (strain UAMH7299)</name>
    <dbReference type="NCBI Taxonomy" id="1447883"/>
    <lineage>
        <taxon>Eukaryota</taxon>
        <taxon>Fungi</taxon>
        <taxon>Dikarya</taxon>
        <taxon>Ascomycota</taxon>
        <taxon>Pezizomycotina</taxon>
        <taxon>Eurotiomycetes</taxon>
        <taxon>Eurotiomycetidae</taxon>
        <taxon>Onygenales</taxon>
        <taxon>Onygenales incertae sedis</taxon>
        <taxon>Polytolypa</taxon>
    </lineage>
</organism>
<accession>A0A2B7WJP4</accession>
<evidence type="ECO:0000256" key="1">
    <source>
        <dbReference type="SAM" id="SignalP"/>
    </source>
</evidence>
<feature type="chain" id="PRO_5012248032" description="Allergen Asp f 4" evidence="1">
    <location>
        <begin position="20"/>
        <end position="237"/>
    </location>
</feature>
<dbReference type="InterPro" id="IPR038903">
    <property type="entry name" value="Allergen_Asp_f_4"/>
</dbReference>
<evidence type="ECO:0000313" key="2">
    <source>
        <dbReference type="EMBL" id="PGG96842.1"/>
    </source>
</evidence>
<dbReference type="Pfam" id="PF25312">
    <property type="entry name" value="Allergen_Asp_f_4"/>
    <property type="match status" value="1"/>
</dbReference>
<evidence type="ECO:0008006" key="4">
    <source>
        <dbReference type="Google" id="ProtNLM"/>
    </source>
</evidence>
<keyword evidence="3" id="KW-1185">Reference proteome</keyword>
<dbReference type="PANTHER" id="PTHR42039">
    <property type="entry name" value="PUTATIVE (AFU_ORTHOLOGUE AFUA_3G02940)-RELATED"/>
    <property type="match status" value="1"/>
</dbReference>
<proteinExistence type="predicted"/>
<reference evidence="2 3" key="1">
    <citation type="submission" date="2017-10" db="EMBL/GenBank/DDBJ databases">
        <title>Comparative genomics in systemic dimorphic fungi from Ajellomycetaceae.</title>
        <authorList>
            <person name="Munoz J.F."/>
            <person name="Mcewen J.G."/>
            <person name="Clay O.K."/>
            <person name="Cuomo C.A."/>
        </authorList>
    </citation>
    <scope>NUCLEOTIDE SEQUENCE [LARGE SCALE GENOMIC DNA]</scope>
    <source>
        <strain evidence="2 3">UAMH7299</strain>
    </source>
</reference>
<protein>
    <recommendedName>
        <fullName evidence="4">Allergen Asp f 4</fullName>
    </recommendedName>
</protein>
<gene>
    <name evidence="2" type="ORF">AJ80_09776</name>
</gene>
<name>A0A2B7WJP4_POLH7</name>
<dbReference type="GO" id="GO:0019863">
    <property type="term" value="F:IgE binding"/>
    <property type="evidence" value="ECO:0007669"/>
    <property type="project" value="InterPro"/>
</dbReference>
<comment type="caution">
    <text evidence="2">The sequence shown here is derived from an EMBL/GenBank/DDBJ whole genome shotgun (WGS) entry which is preliminary data.</text>
</comment>
<dbReference type="GO" id="GO:0005576">
    <property type="term" value="C:extracellular region"/>
    <property type="evidence" value="ECO:0007669"/>
    <property type="project" value="InterPro"/>
</dbReference>
<keyword evidence="1" id="KW-0732">Signal</keyword>
<dbReference type="PANTHER" id="PTHR42039:SF1">
    <property type="entry name" value="PUTATIVE (AFU_ORTHOLOGUE AFUA_3G02940)-RELATED"/>
    <property type="match status" value="1"/>
</dbReference>
<feature type="signal peptide" evidence="1">
    <location>
        <begin position="1"/>
        <end position="19"/>
    </location>
</feature>
<dbReference type="EMBL" id="PDNA01000343">
    <property type="protein sequence ID" value="PGG96842.1"/>
    <property type="molecule type" value="Genomic_DNA"/>
</dbReference>
<dbReference type="AlphaFoldDB" id="A0A2B7WJP4"/>
<dbReference type="Proteomes" id="UP000224634">
    <property type="component" value="Unassembled WGS sequence"/>
</dbReference>